<proteinExistence type="predicted"/>
<dbReference type="KEGG" id="dpx:DAPPUDRAFT_252323"/>
<evidence type="ECO:0000313" key="2">
    <source>
        <dbReference type="Proteomes" id="UP000000305"/>
    </source>
</evidence>
<dbReference type="InParanoid" id="E9H2G7"/>
<name>E9H2G7_DAPPU</name>
<dbReference type="HOGENOM" id="CLU_2760392_0_0_1"/>
<evidence type="ECO:0000313" key="1">
    <source>
        <dbReference type="EMBL" id="EFX73976.1"/>
    </source>
</evidence>
<protein>
    <submittedName>
        <fullName evidence="1">Uncharacterized protein</fullName>
    </submittedName>
</protein>
<organism evidence="1 2">
    <name type="scientific">Daphnia pulex</name>
    <name type="common">Water flea</name>
    <dbReference type="NCBI Taxonomy" id="6669"/>
    <lineage>
        <taxon>Eukaryota</taxon>
        <taxon>Metazoa</taxon>
        <taxon>Ecdysozoa</taxon>
        <taxon>Arthropoda</taxon>
        <taxon>Crustacea</taxon>
        <taxon>Branchiopoda</taxon>
        <taxon>Diplostraca</taxon>
        <taxon>Cladocera</taxon>
        <taxon>Anomopoda</taxon>
        <taxon>Daphniidae</taxon>
        <taxon>Daphnia</taxon>
    </lineage>
</organism>
<keyword evidence="2" id="KW-1185">Reference proteome</keyword>
<dbReference type="AlphaFoldDB" id="E9H2G7"/>
<accession>E9H2G7</accession>
<dbReference type="Proteomes" id="UP000000305">
    <property type="component" value="Unassembled WGS sequence"/>
</dbReference>
<dbReference type="EMBL" id="GL732586">
    <property type="protein sequence ID" value="EFX73976.1"/>
    <property type="molecule type" value="Genomic_DNA"/>
</dbReference>
<reference evidence="1 2" key="1">
    <citation type="journal article" date="2011" name="Science">
        <title>The ecoresponsive genome of Daphnia pulex.</title>
        <authorList>
            <person name="Colbourne J.K."/>
            <person name="Pfrender M.E."/>
            <person name="Gilbert D."/>
            <person name="Thomas W.K."/>
            <person name="Tucker A."/>
            <person name="Oakley T.H."/>
            <person name="Tokishita S."/>
            <person name="Aerts A."/>
            <person name="Arnold G.J."/>
            <person name="Basu M.K."/>
            <person name="Bauer D.J."/>
            <person name="Caceres C.E."/>
            <person name="Carmel L."/>
            <person name="Casola C."/>
            <person name="Choi J.H."/>
            <person name="Detter J.C."/>
            <person name="Dong Q."/>
            <person name="Dusheyko S."/>
            <person name="Eads B.D."/>
            <person name="Frohlich T."/>
            <person name="Geiler-Samerotte K.A."/>
            <person name="Gerlach D."/>
            <person name="Hatcher P."/>
            <person name="Jogdeo S."/>
            <person name="Krijgsveld J."/>
            <person name="Kriventseva E.V."/>
            <person name="Kultz D."/>
            <person name="Laforsch C."/>
            <person name="Lindquist E."/>
            <person name="Lopez J."/>
            <person name="Manak J.R."/>
            <person name="Muller J."/>
            <person name="Pangilinan J."/>
            <person name="Patwardhan R.P."/>
            <person name="Pitluck S."/>
            <person name="Pritham E.J."/>
            <person name="Rechtsteiner A."/>
            <person name="Rho M."/>
            <person name="Rogozin I.B."/>
            <person name="Sakarya O."/>
            <person name="Salamov A."/>
            <person name="Schaack S."/>
            <person name="Shapiro H."/>
            <person name="Shiga Y."/>
            <person name="Skalitzky C."/>
            <person name="Smith Z."/>
            <person name="Souvorov A."/>
            <person name="Sung W."/>
            <person name="Tang Z."/>
            <person name="Tsuchiya D."/>
            <person name="Tu H."/>
            <person name="Vos H."/>
            <person name="Wang M."/>
            <person name="Wolf Y.I."/>
            <person name="Yamagata H."/>
            <person name="Yamada T."/>
            <person name="Ye Y."/>
            <person name="Shaw J.R."/>
            <person name="Andrews J."/>
            <person name="Crease T.J."/>
            <person name="Tang H."/>
            <person name="Lucas S.M."/>
            <person name="Robertson H.M."/>
            <person name="Bork P."/>
            <person name="Koonin E.V."/>
            <person name="Zdobnov E.M."/>
            <person name="Grigoriev I.V."/>
            <person name="Lynch M."/>
            <person name="Boore J.L."/>
        </authorList>
    </citation>
    <scope>NUCLEOTIDE SEQUENCE [LARGE SCALE GENOMIC DNA]</scope>
</reference>
<gene>
    <name evidence="1" type="ORF">DAPPUDRAFT_252323</name>
</gene>
<sequence>MLKVAPLERATIEDILEDPWMQLRLRWIHVRLFQLDLYLDCYYTFYTVLSCLVSTVTVGLQNREMVQFLI</sequence>